<accession>A0A6L2LLM4</accession>
<gene>
    <name evidence="3" type="ORF">Tci_034691</name>
</gene>
<protein>
    <submittedName>
        <fullName evidence="3">Uncharacterized protein</fullName>
    </submittedName>
</protein>
<dbReference type="AlphaFoldDB" id="A0A6L2LLM4"/>
<evidence type="ECO:0000256" key="1">
    <source>
        <dbReference type="SAM" id="MobiDB-lite"/>
    </source>
</evidence>
<feature type="compositionally biased region" description="Basic and acidic residues" evidence="1">
    <location>
        <begin position="40"/>
        <end position="55"/>
    </location>
</feature>
<proteinExistence type="predicted"/>
<dbReference type="EMBL" id="BKCJ010004720">
    <property type="protein sequence ID" value="GEU62713.1"/>
    <property type="molecule type" value="Genomic_DNA"/>
</dbReference>
<comment type="caution">
    <text evidence="3">The sequence shown here is derived from an EMBL/GenBank/DDBJ whole genome shotgun (WGS) entry which is preliminary data.</text>
</comment>
<reference evidence="3" key="1">
    <citation type="journal article" date="2019" name="Sci. Rep.">
        <title>Draft genome of Tanacetum cinerariifolium, the natural source of mosquito coil.</title>
        <authorList>
            <person name="Yamashiro T."/>
            <person name="Shiraishi A."/>
            <person name="Satake H."/>
            <person name="Nakayama K."/>
        </authorList>
    </citation>
    <scope>NUCLEOTIDE SEQUENCE</scope>
</reference>
<keyword evidence="2" id="KW-0732">Signal</keyword>
<feature type="chain" id="PRO_5026690199" evidence="2">
    <location>
        <begin position="21"/>
        <end position="126"/>
    </location>
</feature>
<sequence length="126" mass="14378">MLKAFLLSVMSSHCWFPLLSKKDATPEEVCTADEVKVKENKEKDKIETKPDETGKRGKARQCRRPITVKKAEKRRKYRLKGPIVANPESCINSRTNTRADITIHSKINHKGHFCQACNAVIHKDYG</sequence>
<evidence type="ECO:0000313" key="3">
    <source>
        <dbReference type="EMBL" id="GEU62713.1"/>
    </source>
</evidence>
<evidence type="ECO:0000256" key="2">
    <source>
        <dbReference type="SAM" id="SignalP"/>
    </source>
</evidence>
<feature type="signal peptide" evidence="2">
    <location>
        <begin position="1"/>
        <end position="20"/>
    </location>
</feature>
<organism evidence="3">
    <name type="scientific">Tanacetum cinerariifolium</name>
    <name type="common">Dalmatian daisy</name>
    <name type="synonym">Chrysanthemum cinerariifolium</name>
    <dbReference type="NCBI Taxonomy" id="118510"/>
    <lineage>
        <taxon>Eukaryota</taxon>
        <taxon>Viridiplantae</taxon>
        <taxon>Streptophyta</taxon>
        <taxon>Embryophyta</taxon>
        <taxon>Tracheophyta</taxon>
        <taxon>Spermatophyta</taxon>
        <taxon>Magnoliopsida</taxon>
        <taxon>eudicotyledons</taxon>
        <taxon>Gunneridae</taxon>
        <taxon>Pentapetalae</taxon>
        <taxon>asterids</taxon>
        <taxon>campanulids</taxon>
        <taxon>Asterales</taxon>
        <taxon>Asteraceae</taxon>
        <taxon>Asteroideae</taxon>
        <taxon>Anthemideae</taxon>
        <taxon>Anthemidinae</taxon>
        <taxon>Tanacetum</taxon>
    </lineage>
</organism>
<feature type="region of interest" description="Disordered" evidence="1">
    <location>
        <begin position="40"/>
        <end position="61"/>
    </location>
</feature>
<name>A0A6L2LLM4_TANCI</name>